<organism evidence="3 4">
    <name type="scientific">Acidithrix ferrooxidans</name>
    <dbReference type="NCBI Taxonomy" id="1280514"/>
    <lineage>
        <taxon>Bacteria</taxon>
        <taxon>Bacillati</taxon>
        <taxon>Actinomycetota</taxon>
        <taxon>Acidimicrobiia</taxon>
        <taxon>Acidimicrobiales</taxon>
        <taxon>Acidimicrobiaceae</taxon>
        <taxon>Acidithrix</taxon>
    </lineage>
</organism>
<dbReference type="RefSeq" id="WP_052605088.1">
    <property type="nucleotide sequence ID" value="NZ_JXYS01000029.1"/>
</dbReference>
<gene>
    <name evidence="3" type="primary">cph21</name>
    <name evidence="3" type="ORF">AXFE_13450</name>
</gene>
<dbReference type="InterPro" id="IPR035919">
    <property type="entry name" value="EAL_sf"/>
</dbReference>
<dbReference type="InterPro" id="IPR000160">
    <property type="entry name" value="GGDEF_dom"/>
</dbReference>
<name>A0A0D8HIU8_9ACTN</name>
<dbReference type="PANTHER" id="PTHR33121:SF71">
    <property type="entry name" value="OXYGEN SENSOR PROTEIN DOSP"/>
    <property type="match status" value="1"/>
</dbReference>
<dbReference type="OrthoDB" id="23692at2"/>
<dbReference type="EMBL" id="JXYS01000029">
    <property type="protein sequence ID" value="KJF17848.1"/>
    <property type="molecule type" value="Genomic_DNA"/>
</dbReference>
<dbReference type="SUPFAM" id="SSF141868">
    <property type="entry name" value="EAL domain-like"/>
    <property type="match status" value="1"/>
</dbReference>
<evidence type="ECO:0000313" key="4">
    <source>
        <dbReference type="Proteomes" id="UP000032360"/>
    </source>
</evidence>
<dbReference type="InterPro" id="IPR043128">
    <property type="entry name" value="Rev_trsase/Diguanyl_cyclase"/>
</dbReference>
<reference evidence="3 4" key="1">
    <citation type="submission" date="2015-01" db="EMBL/GenBank/DDBJ databases">
        <title>Draft genome of the acidophilic iron oxidizer Acidithrix ferrooxidans strain Py-F3.</title>
        <authorList>
            <person name="Poehlein A."/>
            <person name="Eisen S."/>
            <person name="Schloemann M."/>
            <person name="Johnson B.D."/>
            <person name="Daniel R."/>
            <person name="Muehling M."/>
        </authorList>
    </citation>
    <scope>NUCLEOTIDE SEQUENCE [LARGE SCALE GENOMIC DNA]</scope>
    <source>
        <strain evidence="3 4">Py-F3</strain>
    </source>
</reference>
<accession>A0A0D8HIU8</accession>
<dbReference type="SUPFAM" id="SSF55073">
    <property type="entry name" value="Nucleotide cyclase"/>
    <property type="match status" value="1"/>
</dbReference>
<dbReference type="PROSITE" id="PS50883">
    <property type="entry name" value="EAL"/>
    <property type="match status" value="1"/>
</dbReference>
<dbReference type="CDD" id="cd01948">
    <property type="entry name" value="EAL"/>
    <property type="match status" value="1"/>
</dbReference>
<dbReference type="PANTHER" id="PTHR33121">
    <property type="entry name" value="CYCLIC DI-GMP PHOSPHODIESTERASE PDEF"/>
    <property type="match status" value="1"/>
</dbReference>
<evidence type="ECO:0000259" key="2">
    <source>
        <dbReference type="PROSITE" id="PS50887"/>
    </source>
</evidence>
<dbReference type="Gene3D" id="3.30.70.270">
    <property type="match status" value="1"/>
</dbReference>
<dbReference type="Pfam" id="PF00563">
    <property type="entry name" value="EAL"/>
    <property type="match status" value="1"/>
</dbReference>
<sequence>MSDDTFGFLAFEIKSDGDIKAVAERLRALISLDLDVDGFPVVLRGTIGAAIFPDNAGTAFELLRMADVALYRAKQSNSGVGIYAGNGERFNGGRFSLLADLSAAIGSDQLHLVYQPKVDLATDRVTGVEALLRWDHPKLGSISPSQFMPFAEQTELMIPLTKWVLESALNQCSRWHAAGLRIGVSVNGSARNLHDFEFPAVVDSALRRFGVSPQWLEIEITESSVMADPGRSKAILENLRNLGVAVSVDDFGTGYSSFTYLKNLPISSVKIDSSFVTSMNVDESGHAIVRAIIDLARNLSLTTVAEGVETFDVMDSLRGLGCSMAQGFYISKPAIASEITSWIALDGANRKASSHLLE</sequence>
<comment type="caution">
    <text evidence="3">The sequence shown here is derived from an EMBL/GenBank/DDBJ whole genome shotgun (WGS) entry which is preliminary data.</text>
</comment>
<dbReference type="AlphaFoldDB" id="A0A0D8HIU8"/>
<dbReference type="InterPro" id="IPR050706">
    <property type="entry name" value="Cyclic-di-GMP_PDE-like"/>
</dbReference>
<evidence type="ECO:0000313" key="3">
    <source>
        <dbReference type="EMBL" id="KJF17848.1"/>
    </source>
</evidence>
<protein>
    <submittedName>
        <fullName evidence="3">Phytochrome-like protein cph2</fullName>
    </submittedName>
</protein>
<dbReference type="SMART" id="SM00052">
    <property type="entry name" value="EAL"/>
    <property type="match status" value="1"/>
</dbReference>
<dbReference type="GO" id="GO:0071111">
    <property type="term" value="F:cyclic-guanylate-specific phosphodiesterase activity"/>
    <property type="evidence" value="ECO:0007669"/>
    <property type="project" value="InterPro"/>
</dbReference>
<dbReference type="PROSITE" id="PS50887">
    <property type="entry name" value="GGDEF"/>
    <property type="match status" value="1"/>
</dbReference>
<dbReference type="InterPro" id="IPR001633">
    <property type="entry name" value="EAL_dom"/>
</dbReference>
<dbReference type="InterPro" id="IPR029787">
    <property type="entry name" value="Nucleotide_cyclase"/>
</dbReference>
<dbReference type="Proteomes" id="UP000032360">
    <property type="component" value="Unassembled WGS sequence"/>
</dbReference>
<feature type="domain" description="GGDEF" evidence="2">
    <location>
        <begin position="1"/>
        <end position="88"/>
    </location>
</feature>
<evidence type="ECO:0000259" key="1">
    <source>
        <dbReference type="PROSITE" id="PS50883"/>
    </source>
</evidence>
<dbReference type="STRING" id="1280514.AXFE_13450"/>
<proteinExistence type="predicted"/>
<keyword evidence="4" id="KW-1185">Reference proteome</keyword>
<feature type="domain" description="EAL" evidence="1">
    <location>
        <begin position="94"/>
        <end position="347"/>
    </location>
</feature>
<dbReference type="Gene3D" id="3.20.20.450">
    <property type="entry name" value="EAL domain"/>
    <property type="match status" value="1"/>
</dbReference>